<dbReference type="InterPro" id="IPR011990">
    <property type="entry name" value="TPR-like_helical_dom_sf"/>
</dbReference>
<dbReference type="EMBL" id="JAULJQ010000002">
    <property type="protein sequence ID" value="MDO2408910.1"/>
    <property type="molecule type" value="Genomic_DNA"/>
</dbReference>
<name>A0ABT8T6Q8_9BACT</name>
<proteinExistence type="predicted"/>
<keyword evidence="1" id="KW-0812">Transmembrane</keyword>
<dbReference type="Pfam" id="PF13181">
    <property type="entry name" value="TPR_8"/>
    <property type="match status" value="1"/>
</dbReference>
<dbReference type="RefSeq" id="WP_302243676.1">
    <property type="nucleotide sequence ID" value="NZ_JAULJQ010000002.1"/>
</dbReference>
<sequence length="325" mass="36251">MDFLFIDARDPIFGLIILVLSVVVVVIFSYFWGVFSRKSKDASIDKFLAKFSQDDSKIIESLSSLDSPELAVIATGFAKLGDWQKAANFYEKAIKKAGHDEKMLLLGDLGLAYIKTGLLKNAKDCLEELLGAKPRDEKALFHLLFVYEKLKDKAGIKSCLDALFALGCCDDDLRAYIGASELLSAPLSTGDKITALKTLPQTALVKRYICELKSKNYEKPSADELPPLQMCADLFDLDTLSEFWSEFFTDEQSGCENLKFSIKLAKLAKENNLGAKLEFKYTCTACKNELPLFFARCPKCLKIASVKLDATLRQDESFSQQKGDM</sequence>
<dbReference type="Proteomes" id="UP001171111">
    <property type="component" value="Unassembled WGS sequence"/>
</dbReference>
<dbReference type="SUPFAM" id="SSF48452">
    <property type="entry name" value="TPR-like"/>
    <property type="match status" value="1"/>
</dbReference>
<dbReference type="InterPro" id="IPR019734">
    <property type="entry name" value="TPR_rpt"/>
</dbReference>
<feature type="transmembrane region" description="Helical" evidence="1">
    <location>
        <begin position="12"/>
        <end position="35"/>
    </location>
</feature>
<evidence type="ECO:0000256" key="1">
    <source>
        <dbReference type="SAM" id="Phobius"/>
    </source>
</evidence>
<keyword evidence="1" id="KW-1133">Transmembrane helix</keyword>
<evidence type="ECO:0000313" key="3">
    <source>
        <dbReference type="Proteomes" id="UP001171111"/>
    </source>
</evidence>
<comment type="caution">
    <text evidence="2">The sequence shown here is derived from an EMBL/GenBank/DDBJ whole genome shotgun (WGS) entry which is preliminary data.</text>
</comment>
<gene>
    <name evidence="2" type="ORF">Q2362_02195</name>
</gene>
<reference evidence="2 3" key="1">
    <citation type="submission" date="2023-06" db="EMBL/GenBank/DDBJ databases">
        <title>Campylobacter magnum sp. nov., isolated from cecal contents of domestic pigs (Sus scrofa domesticus).</title>
        <authorList>
            <person name="Papic B."/>
            <person name="Gruntar I."/>
        </authorList>
    </citation>
    <scope>NUCLEOTIDE SEQUENCE [LARGE SCALE GENOMIC DNA]</scope>
    <source>
        <strain evidence="3">34484-21</strain>
    </source>
</reference>
<dbReference type="SMART" id="SM00028">
    <property type="entry name" value="TPR"/>
    <property type="match status" value="2"/>
</dbReference>
<dbReference type="Gene3D" id="1.25.40.10">
    <property type="entry name" value="Tetratricopeptide repeat domain"/>
    <property type="match status" value="1"/>
</dbReference>
<keyword evidence="1" id="KW-0472">Membrane</keyword>
<evidence type="ECO:0000313" key="2">
    <source>
        <dbReference type="EMBL" id="MDO2408910.1"/>
    </source>
</evidence>
<accession>A0ABT8T6Q8</accession>
<organism evidence="2 3">
    <name type="scientific">Campylobacter magnus</name>
    <dbReference type="NCBI Taxonomy" id="3026462"/>
    <lineage>
        <taxon>Bacteria</taxon>
        <taxon>Pseudomonadati</taxon>
        <taxon>Campylobacterota</taxon>
        <taxon>Epsilonproteobacteria</taxon>
        <taxon>Campylobacterales</taxon>
        <taxon>Campylobacteraceae</taxon>
        <taxon>Campylobacter</taxon>
    </lineage>
</organism>
<protein>
    <submittedName>
        <fullName evidence="2">Tetratricopeptide repeat protein</fullName>
    </submittedName>
</protein>
<keyword evidence="3" id="KW-1185">Reference proteome</keyword>